<evidence type="ECO:0000313" key="4">
    <source>
        <dbReference type="Proteomes" id="UP000239895"/>
    </source>
</evidence>
<evidence type="ECO:0000256" key="1">
    <source>
        <dbReference type="SAM" id="MobiDB-lite"/>
    </source>
</evidence>
<evidence type="ECO:0000313" key="3">
    <source>
        <dbReference type="EMBL" id="PRZ08356.1"/>
    </source>
</evidence>
<keyword evidence="2" id="KW-0812">Transmembrane</keyword>
<keyword evidence="2" id="KW-0472">Membrane</keyword>
<dbReference type="Proteomes" id="UP000239895">
    <property type="component" value="Unassembled WGS sequence"/>
</dbReference>
<evidence type="ECO:0008006" key="5">
    <source>
        <dbReference type="Google" id="ProtNLM"/>
    </source>
</evidence>
<keyword evidence="4" id="KW-1185">Reference proteome</keyword>
<organism evidence="3 4">
    <name type="scientific">Isoptericola halotolerans</name>
    <dbReference type="NCBI Taxonomy" id="300560"/>
    <lineage>
        <taxon>Bacteria</taxon>
        <taxon>Bacillati</taxon>
        <taxon>Actinomycetota</taxon>
        <taxon>Actinomycetes</taxon>
        <taxon>Micrococcales</taxon>
        <taxon>Promicromonosporaceae</taxon>
        <taxon>Isoptericola</taxon>
    </lineage>
</organism>
<feature type="transmembrane region" description="Helical" evidence="2">
    <location>
        <begin position="43"/>
        <end position="69"/>
    </location>
</feature>
<proteinExistence type="predicted"/>
<keyword evidence="2" id="KW-1133">Transmembrane helix</keyword>
<sequence length="167" mass="17238">MKPLLGWTIAGAVAPTVYSSALILGAALVAPAAAVQHVDELPMALGALLFLAAVTVVPGALAGAVVGIVDAVLRHRLVQLERAERRRPALGSAAVVLLLAAVYGLLMMGVTPSDWSNLAANVGISLTLALVPAAVSLRLYLRLPHEPDRPESSRPPEPGQGGPEIER</sequence>
<dbReference type="RefSeq" id="WP_106266411.1">
    <property type="nucleotide sequence ID" value="NZ_PVTX01000003.1"/>
</dbReference>
<comment type="caution">
    <text evidence="3">The sequence shown here is derived from an EMBL/GenBank/DDBJ whole genome shotgun (WGS) entry which is preliminary data.</text>
</comment>
<feature type="transmembrane region" description="Helical" evidence="2">
    <location>
        <begin position="118"/>
        <end position="141"/>
    </location>
</feature>
<accession>A0ABX5EG87</accession>
<gene>
    <name evidence="3" type="ORF">BCL65_103286</name>
</gene>
<dbReference type="EMBL" id="PVTX01000003">
    <property type="protein sequence ID" value="PRZ08356.1"/>
    <property type="molecule type" value="Genomic_DNA"/>
</dbReference>
<reference evidence="3 4" key="1">
    <citation type="submission" date="2018-03" db="EMBL/GenBank/DDBJ databases">
        <title>Comparative analysis of microorganisms from saline springs in Andes Mountain Range, Colombia.</title>
        <authorList>
            <person name="Rubin E."/>
        </authorList>
    </citation>
    <scope>NUCLEOTIDE SEQUENCE [LARGE SCALE GENOMIC DNA]</scope>
    <source>
        <strain evidence="3 4">CG 23</strain>
    </source>
</reference>
<feature type="region of interest" description="Disordered" evidence="1">
    <location>
        <begin position="146"/>
        <end position="167"/>
    </location>
</feature>
<protein>
    <recommendedName>
        <fullName evidence="5">Secreted protein</fullName>
    </recommendedName>
</protein>
<evidence type="ECO:0000256" key="2">
    <source>
        <dbReference type="SAM" id="Phobius"/>
    </source>
</evidence>
<name>A0ABX5EG87_9MICO</name>
<feature type="transmembrane region" description="Helical" evidence="2">
    <location>
        <begin position="89"/>
        <end position="106"/>
    </location>
</feature>